<dbReference type="KEGG" id="cpoy:GP475_04505"/>
<gene>
    <name evidence="5" type="primary">mshB</name>
    <name evidence="5" type="ORF">GP475_04505</name>
</gene>
<dbReference type="GO" id="GO:0010125">
    <property type="term" value="P:mycothiol biosynthetic process"/>
    <property type="evidence" value="ECO:0007669"/>
    <property type="project" value="UniProtKB-UniRule"/>
</dbReference>
<dbReference type="GO" id="GO:0046872">
    <property type="term" value="F:metal ion binding"/>
    <property type="evidence" value="ECO:0007669"/>
    <property type="project" value="UniProtKB-KW"/>
</dbReference>
<sequence length="309" mass="33719">MSAENLRGLRVMAVHAHPDDESITMGGTLSRMARAGADVTVVTCTLGEQGEVIGDIWNNLIAEHADQLGGYRISELNQALAELGVHGEFLGGAGRYRDSGMEGDPANNHPRAFIHSSSSALAELKKLITRLQPHLFFTYGPEGGYGHPDHIQAHQLSVRALADVAEETQWKPDRVLYTYVDTETQLAGLESIRVVPEGWRRGEPAELPSNSGMQCCVPLSDEDFGAKIRAMKAHATQIWIADGDSSRTNPHRAFAVVDDSSSCAAVWALSNLIAQPLAKREFFHVAQGITILDDLSLPWEGLEWTNEDN</sequence>
<dbReference type="AlphaFoldDB" id="A0A7H0SN59"/>
<dbReference type="InterPro" id="IPR003737">
    <property type="entry name" value="GlcNAc_PI_deacetylase-related"/>
</dbReference>
<evidence type="ECO:0000256" key="2">
    <source>
        <dbReference type="ARBA" id="ARBA00022801"/>
    </source>
</evidence>
<dbReference type="PANTHER" id="PTHR12993">
    <property type="entry name" value="N-ACETYLGLUCOSAMINYL-PHOSPHATIDYLINOSITOL DE-N-ACETYLASE-RELATED"/>
    <property type="match status" value="1"/>
</dbReference>
<evidence type="ECO:0000256" key="3">
    <source>
        <dbReference type="ARBA" id="ARBA00022833"/>
    </source>
</evidence>
<dbReference type="Proteomes" id="UP000516320">
    <property type="component" value="Chromosome"/>
</dbReference>
<evidence type="ECO:0000256" key="1">
    <source>
        <dbReference type="ARBA" id="ARBA00022723"/>
    </source>
</evidence>
<keyword evidence="2 5" id="KW-0378">Hydrolase</keyword>
<keyword evidence="3" id="KW-0862">Zinc</keyword>
<dbReference type="RefSeq" id="WP_187975443.1">
    <property type="nucleotide sequence ID" value="NZ_CP046884.1"/>
</dbReference>
<proteinExistence type="predicted"/>
<name>A0A7H0SN59_9CORY</name>
<evidence type="ECO:0000313" key="6">
    <source>
        <dbReference type="Proteomes" id="UP000516320"/>
    </source>
</evidence>
<organism evidence="5 6">
    <name type="scientific">Corynebacterium poyangense</name>
    <dbReference type="NCBI Taxonomy" id="2684405"/>
    <lineage>
        <taxon>Bacteria</taxon>
        <taxon>Bacillati</taxon>
        <taxon>Actinomycetota</taxon>
        <taxon>Actinomycetes</taxon>
        <taxon>Mycobacteriales</taxon>
        <taxon>Corynebacteriaceae</taxon>
        <taxon>Corynebacterium</taxon>
    </lineage>
</organism>
<dbReference type="PANTHER" id="PTHR12993:SF26">
    <property type="entry name" value="1D-MYO-INOSITOL 2-ACETAMIDO-2-DEOXY-ALPHA-D-GLUCOPYRANOSIDE DEACETYLASE"/>
    <property type="match status" value="1"/>
</dbReference>
<dbReference type="SUPFAM" id="SSF102588">
    <property type="entry name" value="LmbE-like"/>
    <property type="match status" value="1"/>
</dbReference>
<dbReference type="EC" id="3.5.1.103" evidence="4"/>
<dbReference type="Pfam" id="PF02585">
    <property type="entry name" value="PIG-L"/>
    <property type="match status" value="1"/>
</dbReference>
<dbReference type="InterPro" id="IPR024078">
    <property type="entry name" value="LmbE-like_dom_sf"/>
</dbReference>
<dbReference type="EMBL" id="CP046884">
    <property type="protein sequence ID" value="QNQ89984.1"/>
    <property type="molecule type" value="Genomic_DNA"/>
</dbReference>
<keyword evidence="6" id="KW-1185">Reference proteome</keyword>
<evidence type="ECO:0000313" key="5">
    <source>
        <dbReference type="EMBL" id="QNQ89984.1"/>
    </source>
</evidence>
<protein>
    <recommendedName>
        <fullName evidence="4">N-acetyl-1-D-myo-inositol-2-amino-2-deoxy-alpha-D-glucopyranoside deacetylase</fullName>
        <ecNumber evidence="4">3.5.1.103</ecNumber>
    </recommendedName>
</protein>
<keyword evidence="1" id="KW-0479">Metal-binding</keyword>
<dbReference type="GO" id="GO:0035595">
    <property type="term" value="F:N-acetylglucosaminylinositol deacetylase activity"/>
    <property type="evidence" value="ECO:0007669"/>
    <property type="project" value="UniProtKB-EC"/>
</dbReference>
<evidence type="ECO:0000256" key="4">
    <source>
        <dbReference type="NCBIfam" id="TIGR03445"/>
    </source>
</evidence>
<dbReference type="Gene3D" id="3.40.50.10320">
    <property type="entry name" value="LmbE-like"/>
    <property type="match status" value="1"/>
</dbReference>
<dbReference type="NCBIfam" id="TIGR03445">
    <property type="entry name" value="mycothiol_MshB"/>
    <property type="match status" value="1"/>
</dbReference>
<accession>A0A7H0SN59</accession>
<dbReference type="InterPro" id="IPR017810">
    <property type="entry name" value="Mycothiol_biosynthesis_MshB"/>
</dbReference>
<reference evidence="5 6" key="1">
    <citation type="submission" date="2019-12" db="EMBL/GenBank/DDBJ databases">
        <title>Corynebacterium sp. nov., isolated from feces of the Anser Albifrons in China.</title>
        <authorList>
            <person name="Liu Q."/>
        </authorList>
    </citation>
    <scope>NUCLEOTIDE SEQUENCE [LARGE SCALE GENOMIC DNA]</scope>
    <source>
        <strain evidence="5 6">4H37-19</strain>
    </source>
</reference>